<dbReference type="InterPro" id="IPR023365">
    <property type="entry name" value="Sortase_dom-sf"/>
</dbReference>
<keyword evidence="3" id="KW-1185">Reference proteome</keyword>
<dbReference type="PROSITE" id="PS51257">
    <property type="entry name" value="PROKAR_LIPOPROTEIN"/>
    <property type="match status" value="1"/>
</dbReference>
<dbReference type="Proteomes" id="UP000654257">
    <property type="component" value="Unassembled WGS sequence"/>
</dbReference>
<dbReference type="InterPro" id="IPR042001">
    <property type="entry name" value="Sortase_F"/>
</dbReference>
<name>A0A917LGQ1_9NOCA</name>
<dbReference type="Gene3D" id="2.40.260.10">
    <property type="entry name" value="Sortase"/>
    <property type="match status" value="1"/>
</dbReference>
<dbReference type="RefSeq" id="WP_188546544.1">
    <property type="nucleotide sequence ID" value="NZ_BMCU01000004.1"/>
</dbReference>
<gene>
    <name evidence="2" type="ORF">GCM10007304_38980</name>
</gene>
<sequence>MRHLIWILAGLLVLTACGSEEPGVAPPDRSAVESRISASANPAVEPAQPTEIELRSGTGETYLSSPIHADGLYRDANQVLNPVDALPAWWAESGLPGTSTEQTVVVVGHNYSKRDAPFKALRVVQPGDQVVLNTPAGVLDYAVQTVGPLPKGSLLADNDLRESVPGRLILANCDVQNGEPTDDNYIVVAQLAS</sequence>
<dbReference type="InterPro" id="IPR005754">
    <property type="entry name" value="Sortase"/>
</dbReference>
<keyword evidence="1" id="KW-0378">Hydrolase</keyword>
<dbReference type="SUPFAM" id="SSF63817">
    <property type="entry name" value="Sortase"/>
    <property type="match status" value="1"/>
</dbReference>
<evidence type="ECO:0000313" key="3">
    <source>
        <dbReference type="Proteomes" id="UP000654257"/>
    </source>
</evidence>
<dbReference type="Pfam" id="PF04203">
    <property type="entry name" value="Sortase"/>
    <property type="match status" value="1"/>
</dbReference>
<dbReference type="CDD" id="cd05829">
    <property type="entry name" value="Sortase_F"/>
    <property type="match status" value="1"/>
</dbReference>
<dbReference type="GO" id="GO:0016787">
    <property type="term" value="F:hydrolase activity"/>
    <property type="evidence" value="ECO:0007669"/>
    <property type="project" value="UniProtKB-KW"/>
</dbReference>
<evidence type="ECO:0000256" key="1">
    <source>
        <dbReference type="ARBA" id="ARBA00022801"/>
    </source>
</evidence>
<protein>
    <recommendedName>
        <fullName evidence="4">Sortase</fullName>
    </recommendedName>
</protein>
<dbReference type="EMBL" id="BMCU01000004">
    <property type="protein sequence ID" value="GGG21333.1"/>
    <property type="molecule type" value="Genomic_DNA"/>
</dbReference>
<organism evidence="2 3">
    <name type="scientific">Rhodococcoides trifolii</name>
    <dbReference type="NCBI Taxonomy" id="908250"/>
    <lineage>
        <taxon>Bacteria</taxon>
        <taxon>Bacillati</taxon>
        <taxon>Actinomycetota</taxon>
        <taxon>Actinomycetes</taxon>
        <taxon>Mycobacteriales</taxon>
        <taxon>Nocardiaceae</taxon>
        <taxon>Rhodococcoides</taxon>
    </lineage>
</organism>
<reference evidence="2" key="1">
    <citation type="journal article" date="2014" name="Int. J. Syst. Evol. Microbiol.">
        <title>Complete genome sequence of Corynebacterium casei LMG S-19264T (=DSM 44701T), isolated from a smear-ripened cheese.</title>
        <authorList>
            <consortium name="US DOE Joint Genome Institute (JGI-PGF)"/>
            <person name="Walter F."/>
            <person name="Albersmeier A."/>
            <person name="Kalinowski J."/>
            <person name="Ruckert C."/>
        </authorList>
    </citation>
    <scope>NUCLEOTIDE SEQUENCE</scope>
    <source>
        <strain evidence="2">CCM 7905</strain>
    </source>
</reference>
<evidence type="ECO:0008006" key="4">
    <source>
        <dbReference type="Google" id="ProtNLM"/>
    </source>
</evidence>
<comment type="caution">
    <text evidence="2">The sequence shown here is derived from an EMBL/GenBank/DDBJ whole genome shotgun (WGS) entry which is preliminary data.</text>
</comment>
<accession>A0A917LGQ1</accession>
<dbReference type="AlphaFoldDB" id="A0A917LGQ1"/>
<evidence type="ECO:0000313" key="2">
    <source>
        <dbReference type="EMBL" id="GGG21333.1"/>
    </source>
</evidence>
<reference evidence="2" key="2">
    <citation type="submission" date="2020-09" db="EMBL/GenBank/DDBJ databases">
        <authorList>
            <person name="Sun Q."/>
            <person name="Sedlacek I."/>
        </authorList>
    </citation>
    <scope>NUCLEOTIDE SEQUENCE</scope>
    <source>
        <strain evidence="2">CCM 7905</strain>
    </source>
</reference>
<proteinExistence type="predicted"/>